<dbReference type="FunFam" id="1.10.1160.10:FF:000001">
    <property type="entry name" value="Glutamine--tRNA ligase"/>
    <property type="match status" value="1"/>
</dbReference>
<dbReference type="GO" id="GO:0004819">
    <property type="term" value="F:glutamine-tRNA ligase activity"/>
    <property type="evidence" value="ECO:0007669"/>
    <property type="project" value="UniProtKB-UniRule"/>
</dbReference>
<evidence type="ECO:0000256" key="5">
    <source>
        <dbReference type="ARBA" id="ARBA00022840"/>
    </source>
</evidence>
<dbReference type="GO" id="GO:0005829">
    <property type="term" value="C:cytosol"/>
    <property type="evidence" value="ECO:0007669"/>
    <property type="project" value="TreeGrafter"/>
</dbReference>
<feature type="binding site" evidence="9">
    <location>
        <position position="214"/>
    </location>
    <ligand>
        <name>L-glutamine</name>
        <dbReference type="ChEBI" id="CHEBI:58359"/>
    </ligand>
</feature>
<evidence type="ECO:0000256" key="3">
    <source>
        <dbReference type="ARBA" id="ARBA00022598"/>
    </source>
</evidence>
<dbReference type="Pfam" id="PF00749">
    <property type="entry name" value="tRNA-synt_1c"/>
    <property type="match status" value="1"/>
</dbReference>
<feature type="binding site" evidence="9">
    <location>
        <begin position="263"/>
        <end position="264"/>
    </location>
    <ligand>
        <name>ATP</name>
        <dbReference type="ChEBI" id="CHEBI:30616"/>
    </ligand>
</feature>
<organism evidence="14 15">
    <name type="scientific">Pseudomonas lutea</name>
    <dbReference type="NCBI Taxonomy" id="243924"/>
    <lineage>
        <taxon>Bacteria</taxon>
        <taxon>Pseudomonadati</taxon>
        <taxon>Pseudomonadota</taxon>
        <taxon>Gammaproteobacteria</taxon>
        <taxon>Pseudomonadales</taxon>
        <taxon>Pseudomonadaceae</taxon>
        <taxon>Pseudomonas</taxon>
    </lineage>
</organism>
<dbReference type="PANTHER" id="PTHR43097:SF5">
    <property type="entry name" value="GLUTAMATE--TRNA LIGASE"/>
    <property type="match status" value="1"/>
</dbReference>
<dbReference type="CDD" id="cd00807">
    <property type="entry name" value="GlnRS_core"/>
    <property type="match status" value="1"/>
</dbReference>
<feature type="domain" description="tRNA synthetases class I (E and Q) anti-codon binding" evidence="13">
    <location>
        <begin position="457"/>
        <end position="533"/>
    </location>
</feature>
<evidence type="ECO:0000259" key="12">
    <source>
        <dbReference type="Pfam" id="PF03950"/>
    </source>
</evidence>
<dbReference type="InterPro" id="IPR014729">
    <property type="entry name" value="Rossmann-like_a/b/a_fold"/>
</dbReference>
<dbReference type="InterPro" id="IPR022861">
    <property type="entry name" value="Gln_tRNA_ligase_bac"/>
</dbReference>
<keyword evidence="5 9" id="KW-0067">ATP-binding</keyword>
<comment type="caution">
    <text evidence="9">Lacks conserved residue(s) required for the propagation of feature annotation.</text>
</comment>
<dbReference type="Gene3D" id="2.40.240.10">
    <property type="entry name" value="Ribosomal Protein L25, Chain P"/>
    <property type="match status" value="2"/>
</dbReference>
<dbReference type="InterPro" id="IPR020059">
    <property type="entry name" value="Glu/Gln-tRNA-synth_Ib_codon-bd"/>
</dbReference>
<dbReference type="InterPro" id="IPR000924">
    <property type="entry name" value="Glu/Gln-tRNA-synth"/>
</dbReference>
<dbReference type="InterPro" id="IPR050132">
    <property type="entry name" value="Gln/Glu-tRNA_Ligase"/>
</dbReference>
<evidence type="ECO:0000313" key="14">
    <source>
        <dbReference type="EMBL" id="SEQ21840.1"/>
    </source>
</evidence>
<dbReference type="HAMAP" id="MF_00126">
    <property type="entry name" value="Gln_tRNA_synth"/>
    <property type="match status" value="1"/>
</dbReference>
<dbReference type="NCBIfam" id="TIGR00440">
    <property type="entry name" value="glnS"/>
    <property type="match status" value="1"/>
</dbReference>
<evidence type="ECO:0000256" key="2">
    <source>
        <dbReference type="ARBA" id="ARBA00022490"/>
    </source>
</evidence>
<dbReference type="InterPro" id="IPR011035">
    <property type="entry name" value="Ribosomal_bL25/Gln-tRNA_synth"/>
</dbReference>
<dbReference type="InterPro" id="IPR004514">
    <property type="entry name" value="Gln-tRNA-synth"/>
</dbReference>
<feature type="short sequence motif" description="'HIGH' region" evidence="9">
    <location>
        <begin position="36"/>
        <end position="46"/>
    </location>
</feature>
<comment type="subcellular location">
    <subcellularLocation>
        <location evidence="9">Cytoplasm</location>
    </subcellularLocation>
</comment>
<comment type="similarity">
    <text evidence="1 9 10">Belongs to the class-I aminoacyl-tRNA synthetase family.</text>
</comment>
<feature type="binding site" evidence="9">
    <location>
        <position position="69"/>
    </location>
    <ligand>
        <name>L-glutamine</name>
        <dbReference type="ChEBI" id="CHEBI:58359"/>
    </ligand>
</feature>
<dbReference type="PROSITE" id="PS00178">
    <property type="entry name" value="AA_TRNA_LIGASE_I"/>
    <property type="match status" value="1"/>
</dbReference>
<sequence length="556" mass="63969">MSKPETPATPANFLRQIVQADLDAGKHTKIVTRFPPEPNGYLHIGHAKSICLNFGLAQEFGGECNLRFDDTNPAKEDQEYIDAIKSDVEWLGFKWAGEERYASNYFDQLYDWAIHLIKTGKAYVDDLTPEQAREYRGTLTEPGKNSPFRDRSVEENLDLFARMKAGEFRDGEKALRAKIDMASPNMNLRDPILYRIRHAHHHQTGDKWCIYPSYDFTHGQSDAIEGITHSICTLEFEDHRPLYEWFLANLPVPAQPRQYEFARLNLNYTVTSKRKLKQLVDERHVNGWDDPRMSTLSGYRRRGYTPASIRNFCEMVGVARSNGVVDIAMLEFSIREDLDRNAPRAMCVLRPLKVVITNYPEGKVEQLELPRHPKENMGMRTLPFTRELYIDRDDFMIDPPKGYKRLEPNGEVRLRGSYVVRADEVIKDEAGNIVELRCSYDPETLGKNPEGRKVKGVIHWVPAEGSVQCEVRLYDRLFRSPQPEKAEEGQTFLDNINPESLQVLTGCRAEPSLAQAQPEDRFQFEREGYFCVDLKDSKPGAPVFNRTVTLRDSWGQ</sequence>
<evidence type="ECO:0000256" key="8">
    <source>
        <dbReference type="ARBA" id="ARBA00048270"/>
    </source>
</evidence>
<evidence type="ECO:0000256" key="6">
    <source>
        <dbReference type="ARBA" id="ARBA00022917"/>
    </source>
</evidence>
<keyword evidence="2 9" id="KW-0963">Cytoplasm</keyword>
<dbReference type="InterPro" id="IPR001412">
    <property type="entry name" value="aa-tRNA-synth_I_CS"/>
</dbReference>
<dbReference type="SUPFAM" id="SSF50715">
    <property type="entry name" value="Ribosomal protein L25-like"/>
    <property type="match status" value="1"/>
</dbReference>
<dbReference type="SUPFAM" id="SSF52374">
    <property type="entry name" value="Nucleotidylyl transferase"/>
    <property type="match status" value="1"/>
</dbReference>
<keyword evidence="3 9" id="KW-0436">Ligase</keyword>
<dbReference type="GO" id="GO:0005524">
    <property type="term" value="F:ATP binding"/>
    <property type="evidence" value="ECO:0007669"/>
    <property type="project" value="UniProtKB-UniRule"/>
</dbReference>
<comment type="caution">
    <text evidence="14">The sequence shown here is derived from an EMBL/GenBank/DDBJ whole genome shotgun (WGS) entry which is preliminary data.</text>
</comment>
<evidence type="ECO:0000256" key="9">
    <source>
        <dbReference type="HAMAP-Rule" id="MF_00126"/>
    </source>
</evidence>
<dbReference type="RefSeq" id="WP_074824071.1">
    <property type="nucleotide sequence ID" value="NZ_FOEV01000004.1"/>
</dbReference>
<dbReference type="EMBL" id="FOEV01000004">
    <property type="protein sequence ID" value="SEQ21840.1"/>
    <property type="molecule type" value="Genomic_DNA"/>
</dbReference>
<dbReference type="InterPro" id="IPR020056">
    <property type="entry name" value="Rbsml_bL25/Gln-tRNA_synth_N"/>
</dbReference>
<comment type="subunit">
    <text evidence="9">Monomer.</text>
</comment>
<keyword evidence="4 9" id="KW-0547">Nucleotide-binding</keyword>
<gene>
    <name evidence="9" type="primary">glnS</name>
    <name evidence="14" type="ORF">SAMN05216409_104312</name>
</gene>
<name>A0A9X8QIV4_9PSED</name>
<dbReference type="NCBIfam" id="NF011291">
    <property type="entry name" value="PRK14703.1"/>
    <property type="match status" value="1"/>
</dbReference>
<evidence type="ECO:0000259" key="13">
    <source>
        <dbReference type="Pfam" id="PF20974"/>
    </source>
</evidence>
<dbReference type="InterPro" id="IPR020058">
    <property type="entry name" value="Glu/Gln-tRNA-synth_Ib_cat-dom"/>
</dbReference>
<dbReference type="Gene3D" id="3.40.50.620">
    <property type="entry name" value="HUPs"/>
    <property type="match status" value="1"/>
</dbReference>
<evidence type="ECO:0000256" key="4">
    <source>
        <dbReference type="ARBA" id="ARBA00022741"/>
    </source>
</evidence>
<dbReference type="GeneID" id="300268167"/>
<feature type="binding site" evidence="9">
    <location>
        <begin position="43"/>
        <end position="49"/>
    </location>
    <ligand>
        <name>ATP</name>
        <dbReference type="ChEBI" id="CHEBI:30616"/>
    </ligand>
</feature>
<feature type="binding site" evidence="9">
    <location>
        <begin position="37"/>
        <end position="39"/>
    </location>
    <ligand>
        <name>ATP</name>
        <dbReference type="ChEBI" id="CHEBI:30616"/>
    </ligand>
</feature>
<dbReference type="EC" id="6.1.1.18" evidence="9"/>
<evidence type="ECO:0000259" key="11">
    <source>
        <dbReference type="Pfam" id="PF00749"/>
    </source>
</evidence>
<accession>A0A9X8QIV4</accession>
<feature type="domain" description="Glutamyl/glutaminyl-tRNA synthetase class Ib catalytic" evidence="11">
    <location>
        <begin position="29"/>
        <end position="332"/>
    </location>
</feature>
<reference evidence="14 15" key="1">
    <citation type="submission" date="2016-10" db="EMBL/GenBank/DDBJ databases">
        <authorList>
            <person name="Varghese N."/>
            <person name="Submissions S."/>
        </authorList>
    </citation>
    <scope>NUCLEOTIDE SEQUENCE [LARGE SCALE GENOMIC DNA]</scope>
    <source>
        <strain evidence="14 15">LMG 21974</strain>
    </source>
</reference>
<feature type="binding site" evidence="9">
    <location>
        <position position="233"/>
    </location>
    <ligand>
        <name>ATP</name>
        <dbReference type="ChEBI" id="CHEBI:30616"/>
    </ligand>
</feature>
<dbReference type="Pfam" id="PF20974">
    <property type="entry name" value="tRNA-synt_1c_C2"/>
    <property type="match status" value="1"/>
</dbReference>
<dbReference type="GO" id="GO:0006424">
    <property type="term" value="P:glutamyl-tRNA aminoacylation"/>
    <property type="evidence" value="ECO:0007669"/>
    <property type="project" value="UniProtKB-UniRule"/>
</dbReference>
<dbReference type="PANTHER" id="PTHR43097">
    <property type="entry name" value="GLUTAMINE-TRNA LIGASE"/>
    <property type="match status" value="1"/>
</dbReference>
<dbReference type="FunFam" id="3.40.50.620:FF:000037">
    <property type="entry name" value="Glutamine--tRNA ligase cytoplasmic"/>
    <property type="match status" value="1"/>
</dbReference>
<dbReference type="GO" id="GO:0006425">
    <property type="term" value="P:glutaminyl-tRNA aminoacylation"/>
    <property type="evidence" value="ECO:0007669"/>
    <property type="project" value="UniProtKB-UniRule"/>
</dbReference>
<evidence type="ECO:0000256" key="10">
    <source>
        <dbReference type="RuleBase" id="RU363037"/>
    </source>
</evidence>
<feature type="short sequence motif" description="'KMSKS' region" evidence="9">
    <location>
        <begin position="270"/>
        <end position="274"/>
    </location>
</feature>
<proteinExistence type="inferred from homology"/>
<dbReference type="InterPro" id="IPR049437">
    <property type="entry name" value="tRNA-synt_1c_C2"/>
</dbReference>
<dbReference type="Pfam" id="PF03950">
    <property type="entry name" value="tRNA-synt_1c_C"/>
    <property type="match status" value="1"/>
</dbReference>
<feature type="domain" description="Glutamyl/glutaminyl-tRNA synthetase class Ib anti-codon binding" evidence="12">
    <location>
        <begin position="342"/>
        <end position="441"/>
    </location>
</feature>
<evidence type="ECO:0000313" key="15">
    <source>
        <dbReference type="Proteomes" id="UP000183210"/>
    </source>
</evidence>
<keyword evidence="7 9" id="KW-0030">Aminoacyl-tRNA synthetase</keyword>
<dbReference type="Proteomes" id="UP000183210">
    <property type="component" value="Unassembled WGS sequence"/>
</dbReference>
<evidence type="ECO:0000256" key="1">
    <source>
        <dbReference type="ARBA" id="ARBA00005594"/>
    </source>
</evidence>
<dbReference type="FunFam" id="3.90.800.10:FF:000001">
    <property type="entry name" value="Glutamine--tRNA ligase"/>
    <property type="match status" value="1"/>
</dbReference>
<protein>
    <recommendedName>
        <fullName evidence="9">Glutamine--tRNA ligase</fullName>
        <ecNumber evidence="9">6.1.1.18</ecNumber>
    </recommendedName>
    <alternativeName>
        <fullName evidence="9">Glutaminyl-tRNA synthetase</fullName>
        <shortName evidence="9">GlnRS</shortName>
    </alternativeName>
</protein>
<dbReference type="FunFam" id="2.40.240.10:FF:000001">
    <property type="entry name" value="Glutamine--tRNA ligase"/>
    <property type="match status" value="1"/>
</dbReference>
<dbReference type="PRINTS" id="PR00987">
    <property type="entry name" value="TRNASYNTHGLU"/>
</dbReference>
<comment type="catalytic activity">
    <reaction evidence="8 9">
        <text>tRNA(Gln) + L-glutamine + ATP = L-glutaminyl-tRNA(Gln) + AMP + diphosphate</text>
        <dbReference type="Rhea" id="RHEA:20121"/>
        <dbReference type="Rhea" id="RHEA-COMP:9662"/>
        <dbReference type="Rhea" id="RHEA-COMP:9681"/>
        <dbReference type="ChEBI" id="CHEBI:30616"/>
        <dbReference type="ChEBI" id="CHEBI:33019"/>
        <dbReference type="ChEBI" id="CHEBI:58359"/>
        <dbReference type="ChEBI" id="CHEBI:78442"/>
        <dbReference type="ChEBI" id="CHEBI:78521"/>
        <dbReference type="ChEBI" id="CHEBI:456215"/>
        <dbReference type="EC" id="6.1.1.18"/>
    </reaction>
</comment>
<keyword evidence="6 9" id="KW-0648">Protein biosynthesis</keyword>
<dbReference type="AlphaFoldDB" id="A0A9X8QIV4"/>
<evidence type="ECO:0000256" key="7">
    <source>
        <dbReference type="ARBA" id="ARBA00023146"/>
    </source>
</evidence>